<sequence length="271" mass="30018">MCARCPPATFGWSRRLDRGISPSSRSTGLTGKPVRQRVAKRTVGPRGSVTKRFPLVHNPLPRSNRLPRPAPAGEGNDVPRHRLLNENELRHLFGVPADREALARHFTLTSSDHDLVLTRRGDANRLGFAVQLALLRQSGRALAQVEEPIDPLVVWISAQIDAPTHLFADCARRPMPRPSPHDRNRRPGRQDHAKAGSDRHRHRHRAPLRKAHSARPLAVIEHTGAAGRPCPQAGGGRAACRSHRRATGQTRPTASRSSRTRWNASRLQTAD</sequence>
<keyword evidence="4" id="KW-1185">Reference proteome</keyword>
<proteinExistence type="predicted"/>
<feature type="compositionally biased region" description="Polar residues" evidence="1">
    <location>
        <begin position="262"/>
        <end position="271"/>
    </location>
</feature>
<dbReference type="Pfam" id="PF13700">
    <property type="entry name" value="DUF4158"/>
    <property type="match status" value="1"/>
</dbReference>
<accession>A0A418VPI1</accession>
<dbReference type="AlphaFoldDB" id="A0A418VPI1"/>
<dbReference type="Proteomes" id="UP000283458">
    <property type="component" value="Unassembled WGS sequence"/>
</dbReference>
<evidence type="ECO:0000256" key="1">
    <source>
        <dbReference type="SAM" id="MobiDB-lite"/>
    </source>
</evidence>
<evidence type="ECO:0000313" key="4">
    <source>
        <dbReference type="Proteomes" id="UP000283458"/>
    </source>
</evidence>
<name>A0A418VPI1_9PROT</name>
<feature type="region of interest" description="Disordered" evidence="1">
    <location>
        <begin position="13"/>
        <end position="80"/>
    </location>
</feature>
<evidence type="ECO:0000313" key="3">
    <source>
        <dbReference type="EMBL" id="RJF78173.1"/>
    </source>
</evidence>
<gene>
    <name evidence="3" type="ORF">D3877_23940</name>
</gene>
<dbReference type="EMBL" id="QYUL01000004">
    <property type="protein sequence ID" value="RJF78173.1"/>
    <property type="molecule type" value="Genomic_DNA"/>
</dbReference>
<feature type="region of interest" description="Disordered" evidence="1">
    <location>
        <begin position="170"/>
        <end position="271"/>
    </location>
</feature>
<feature type="compositionally biased region" description="Low complexity" evidence="1">
    <location>
        <begin position="250"/>
        <end position="261"/>
    </location>
</feature>
<feature type="domain" description="DUF4158" evidence="2">
    <location>
        <begin position="83"/>
        <end position="175"/>
    </location>
</feature>
<feature type="compositionally biased region" description="Basic residues" evidence="1">
    <location>
        <begin position="199"/>
        <end position="213"/>
    </location>
</feature>
<evidence type="ECO:0000259" key="2">
    <source>
        <dbReference type="Pfam" id="PF13700"/>
    </source>
</evidence>
<dbReference type="InterPro" id="IPR025296">
    <property type="entry name" value="DUF4158"/>
</dbReference>
<feature type="compositionally biased region" description="Basic and acidic residues" evidence="1">
    <location>
        <begin position="188"/>
        <end position="198"/>
    </location>
</feature>
<organism evidence="3 4">
    <name type="scientific">Azospirillum cavernae</name>
    <dbReference type="NCBI Taxonomy" id="2320860"/>
    <lineage>
        <taxon>Bacteria</taxon>
        <taxon>Pseudomonadati</taxon>
        <taxon>Pseudomonadota</taxon>
        <taxon>Alphaproteobacteria</taxon>
        <taxon>Rhodospirillales</taxon>
        <taxon>Azospirillaceae</taxon>
        <taxon>Azospirillum</taxon>
    </lineage>
</organism>
<protein>
    <submittedName>
        <fullName evidence="3">DUF4158 domain-containing protein</fullName>
    </submittedName>
</protein>
<comment type="caution">
    <text evidence="3">The sequence shown here is derived from an EMBL/GenBank/DDBJ whole genome shotgun (WGS) entry which is preliminary data.</text>
</comment>
<feature type="compositionally biased region" description="Low complexity" evidence="1">
    <location>
        <begin position="58"/>
        <end position="67"/>
    </location>
</feature>
<reference evidence="3 4" key="1">
    <citation type="submission" date="2018-09" db="EMBL/GenBank/DDBJ databases">
        <authorList>
            <person name="Zhu H."/>
        </authorList>
    </citation>
    <scope>NUCLEOTIDE SEQUENCE [LARGE SCALE GENOMIC DNA]</scope>
    <source>
        <strain evidence="3 4">K2W22B-5</strain>
    </source>
</reference>
<dbReference type="RefSeq" id="WP_119833317.1">
    <property type="nucleotide sequence ID" value="NZ_QYUL01000004.1"/>
</dbReference>